<organism evidence="2 3">
    <name type="scientific">Actinoplanes ianthinogenes</name>
    <dbReference type="NCBI Taxonomy" id="122358"/>
    <lineage>
        <taxon>Bacteria</taxon>
        <taxon>Bacillati</taxon>
        <taxon>Actinomycetota</taxon>
        <taxon>Actinomycetes</taxon>
        <taxon>Micromonosporales</taxon>
        <taxon>Micromonosporaceae</taxon>
        <taxon>Actinoplanes</taxon>
    </lineage>
</organism>
<gene>
    <name evidence="2" type="ORF">Aiant_74480</name>
</gene>
<evidence type="ECO:0000313" key="3">
    <source>
        <dbReference type="Proteomes" id="UP000676967"/>
    </source>
</evidence>
<protein>
    <recommendedName>
        <fullName evidence="4">Integral membrane protein</fullName>
    </recommendedName>
</protein>
<dbReference type="RefSeq" id="WP_189331635.1">
    <property type="nucleotide sequence ID" value="NZ_AP023356.1"/>
</dbReference>
<feature type="transmembrane region" description="Helical" evidence="1">
    <location>
        <begin position="55"/>
        <end position="79"/>
    </location>
</feature>
<feature type="transmembrane region" description="Helical" evidence="1">
    <location>
        <begin position="127"/>
        <end position="150"/>
    </location>
</feature>
<proteinExistence type="predicted"/>
<evidence type="ECO:0000256" key="1">
    <source>
        <dbReference type="SAM" id="Phobius"/>
    </source>
</evidence>
<feature type="transmembrane region" description="Helical" evidence="1">
    <location>
        <begin position="100"/>
        <end position="121"/>
    </location>
</feature>
<accession>A0ABN6CNJ9</accession>
<keyword evidence="1" id="KW-0812">Transmembrane</keyword>
<feature type="transmembrane region" description="Helical" evidence="1">
    <location>
        <begin position="18"/>
        <end position="35"/>
    </location>
</feature>
<name>A0ABN6CNJ9_9ACTN</name>
<reference evidence="2 3" key="1">
    <citation type="submission" date="2020-08" db="EMBL/GenBank/DDBJ databases">
        <title>Whole genome shotgun sequence of Actinoplanes ianthinogenes NBRC 13996.</title>
        <authorList>
            <person name="Komaki H."/>
            <person name="Tamura T."/>
        </authorList>
    </citation>
    <scope>NUCLEOTIDE SEQUENCE [LARGE SCALE GENOMIC DNA]</scope>
    <source>
        <strain evidence="2 3">NBRC 13996</strain>
    </source>
</reference>
<sequence length="155" mass="16732">MDDVDSEPMRTTTGERQVWVGLVNVVVASAVYFAYLAPEARSNPIEDVAWFGPMVWSMVAGIVGTIVVAIVVEVVVAIRRRKEGAEVAIDVRDREIGRRGGRLAVPILGTGMMGALVLAAADADGFWIGNLVFVCGLLATLVEAAAKIYYYRRGF</sequence>
<evidence type="ECO:0000313" key="2">
    <source>
        <dbReference type="EMBL" id="BCJ46791.1"/>
    </source>
</evidence>
<keyword evidence="3" id="KW-1185">Reference proteome</keyword>
<dbReference type="Proteomes" id="UP000676967">
    <property type="component" value="Chromosome"/>
</dbReference>
<keyword evidence="1" id="KW-0472">Membrane</keyword>
<evidence type="ECO:0008006" key="4">
    <source>
        <dbReference type="Google" id="ProtNLM"/>
    </source>
</evidence>
<keyword evidence="1" id="KW-1133">Transmembrane helix</keyword>
<dbReference type="EMBL" id="AP023356">
    <property type="protein sequence ID" value="BCJ46791.1"/>
    <property type="molecule type" value="Genomic_DNA"/>
</dbReference>